<dbReference type="CDD" id="cd07306">
    <property type="entry name" value="Porin3_VDAC"/>
    <property type="match status" value="1"/>
</dbReference>
<evidence type="ECO:0000256" key="5">
    <source>
        <dbReference type="ARBA" id="ARBA00023114"/>
    </source>
</evidence>
<dbReference type="InterPro" id="IPR001925">
    <property type="entry name" value="Porin_Euk"/>
</dbReference>
<dbReference type="PANTHER" id="PTHR11743:SF70">
    <property type="entry name" value="GH26960P-RELATED"/>
    <property type="match status" value="1"/>
</dbReference>
<accession>A0A6P4IPN4</accession>
<dbReference type="GO" id="GO:0046930">
    <property type="term" value="C:pore complex"/>
    <property type="evidence" value="ECO:0007669"/>
    <property type="project" value="UniProtKB-KW"/>
</dbReference>
<keyword evidence="3" id="KW-0472">Membrane</keyword>
<reference evidence="7" key="1">
    <citation type="submission" date="2025-05" db="UniProtKB">
        <authorList>
            <consortium name="RefSeq"/>
        </authorList>
    </citation>
    <scope>NUCLEOTIDE SEQUENCE [LARGE SCALE GENOMIC DNA]</scope>
    <source>
        <strain evidence="7">14028-0561.14</strain>
    </source>
</reference>
<dbReference type="OrthoDB" id="7827681at2759"/>
<sequence length="338" mass="38420">MEKLKNFFRCKRRKSEAAEKKDEKAPPPQEEGQEESQGDHVKENLVPIVQPPTVEGEVPSYFQVNALANMSLLNGYENGVWKLQTTTKTKSDLFLSSFGEGYPFLNNAYGGVEALQEMGPFHAALCWLTNQEFLLDLGANDEALSGQWFSVLKFGAATAEELQFTAKLRLGFERNPIKMELEVPIYRQPLLKGYLMVVPVEHFALGYRTVFDVNDKKFGMHAFCVGFNNQSTEISLKLENFEHLRGTIFQRLFGKWALALKTDIYGNVDQRNLHVGCQYEWGPGTLIKTKIRGDARLGFIVERKLSEAIRMVYNCSFDGKDPLNGEIRMGAAWYFNLM</sequence>
<dbReference type="Proteomes" id="UP001652661">
    <property type="component" value="Chromosome 2L"/>
</dbReference>
<comment type="subcellular location">
    <subcellularLocation>
        <location evidence="1">Mitochondrion outer membrane</location>
    </subcellularLocation>
</comment>
<dbReference type="Gene3D" id="2.40.160.10">
    <property type="entry name" value="Porin"/>
    <property type="match status" value="1"/>
</dbReference>
<evidence type="ECO:0000256" key="3">
    <source>
        <dbReference type="ARBA" id="ARBA00022452"/>
    </source>
</evidence>
<keyword evidence="5" id="KW-0813">Transport</keyword>
<dbReference type="InterPro" id="IPR027246">
    <property type="entry name" value="Porin_Euk/Tom40"/>
</dbReference>
<evidence type="ECO:0000256" key="4">
    <source>
        <dbReference type="ARBA" id="ARBA00022787"/>
    </source>
</evidence>
<protein>
    <submittedName>
        <fullName evidence="8">Voltage-dependent anion-selective channel-like</fullName>
    </submittedName>
</protein>
<evidence type="ECO:0000256" key="2">
    <source>
        <dbReference type="ARBA" id="ARBA00007780"/>
    </source>
</evidence>
<dbReference type="AlphaFoldDB" id="A0A6P4IPN4"/>
<keyword evidence="3" id="KW-1134">Transmembrane beta strand</keyword>
<keyword evidence="5" id="KW-0626">Porin</keyword>
<evidence type="ECO:0000256" key="6">
    <source>
        <dbReference type="SAM" id="MobiDB-lite"/>
    </source>
</evidence>
<keyword evidence="3" id="KW-0812">Transmembrane</keyword>
<dbReference type="GeneID" id="108076905"/>
<dbReference type="RefSeq" id="XP_017025434.1">
    <property type="nucleotide sequence ID" value="XM_017169945.3"/>
</dbReference>
<feature type="region of interest" description="Disordered" evidence="6">
    <location>
        <begin position="1"/>
        <end position="43"/>
    </location>
</feature>
<comment type="similarity">
    <text evidence="2">Belongs to the eukaryotic mitochondrial porin family.</text>
</comment>
<dbReference type="PANTHER" id="PTHR11743">
    <property type="entry name" value="VOLTAGE-DEPENDENT ANION-SELECTIVE CHANNEL"/>
    <property type="match status" value="1"/>
</dbReference>
<evidence type="ECO:0000313" key="8">
    <source>
        <dbReference type="RefSeq" id="XP_017025434.1"/>
    </source>
</evidence>
<dbReference type="GO" id="GO:0005741">
    <property type="term" value="C:mitochondrial outer membrane"/>
    <property type="evidence" value="ECO:0007669"/>
    <property type="project" value="UniProtKB-SubCell"/>
</dbReference>
<feature type="compositionally biased region" description="Basic and acidic residues" evidence="6">
    <location>
        <begin position="15"/>
        <end position="25"/>
    </location>
</feature>
<proteinExistence type="inferred from homology"/>
<keyword evidence="4" id="KW-1000">Mitochondrion outer membrane</keyword>
<evidence type="ECO:0000256" key="1">
    <source>
        <dbReference type="ARBA" id="ARBA00004294"/>
    </source>
</evidence>
<reference evidence="8" key="2">
    <citation type="submission" date="2025-08" db="UniProtKB">
        <authorList>
            <consortium name="RefSeq"/>
        </authorList>
    </citation>
    <scope>IDENTIFICATION</scope>
    <source>
        <strain evidence="8">14028-0561.14</strain>
        <tissue evidence="8">Whole fly</tissue>
    </source>
</reference>
<dbReference type="GO" id="GO:0008308">
    <property type="term" value="F:voltage-gated monoatomic anion channel activity"/>
    <property type="evidence" value="ECO:0007669"/>
    <property type="project" value="InterPro"/>
</dbReference>
<name>A0A6P4IPN4_DROKI</name>
<gene>
    <name evidence="8" type="primary">LOC108076905</name>
</gene>
<keyword evidence="4" id="KW-0496">Mitochondrion</keyword>
<dbReference type="GO" id="GO:0015288">
    <property type="term" value="F:porin activity"/>
    <property type="evidence" value="ECO:0007669"/>
    <property type="project" value="UniProtKB-KW"/>
</dbReference>
<feature type="compositionally biased region" description="Basic residues" evidence="6">
    <location>
        <begin position="1"/>
        <end position="14"/>
    </location>
</feature>
<dbReference type="Pfam" id="PF01459">
    <property type="entry name" value="Porin_3"/>
    <property type="match status" value="1"/>
</dbReference>
<dbReference type="InterPro" id="IPR023614">
    <property type="entry name" value="Porin_dom_sf"/>
</dbReference>
<keyword evidence="5" id="KW-0406">Ion transport</keyword>
<organism evidence="7 8">
    <name type="scientific">Drosophila kikkawai</name>
    <name type="common">Fruit fly</name>
    <dbReference type="NCBI Taxonomy" id="30033"/>
    <lineage>
        <taxon>Eukaryota</taxon>
        <taxon>Metazoa</taxon>
        <taxon>Ecdysozoa</taxon>
        <taxon>Arthropoda</taxon>
        <taxon>Hexapoda</taxon>
        <taxon>Insecta</taxon>
        <taxon>Pterygota</taxon>
        <taxon>Neoptera</taxon>
        <taxon>Endopterygota</taxon>
        <taxon>Diptera</taxon>
        <taxon>Brachycera</taxon>
        <taxon>Muscomorpha</taxon>
        <taxon>Ephydroidea</taxon>
        <taxon>Drosophilidae</taxon>
        <taxon>Drosophila</taxon>
        <taxon>Sophophora</taxon>
    </lineage>
</organism>
<evidence type="ECO:0000313" key="7">
    <source>
        <dbReference type="Proteomes" id="UP001652661"/>
    </source>
</evidence>
<keyword evidence="7" id="KW-1185">Reference proteome</keyword>